<evidence type="ECO:0000313" key="6">
    <source>
        <dbReference type="Proteomes" id="UP000237749"/>
    </source>
</evidence>
<dbReference type="GO" id="GO:0030246">
    <property type="term" value="F:carbohydrate binding"/>
    <property type="evidence" value="ECO:0007669"/>
    <property type="project" value="UniProtKB-ARBA"/>
</dbReference>
<dbReference type="Pfam" id="PF13407">
    <property type="entry name" value="Peripla_BP_4"/>
    <property type="match status" value="1"/>
</dbReference>
<evidence type="ECO:0000259" key="4">
    <source>
        <dbReference type="Pfam" id="PF13407"/>
    </source>
</evidence>
<evidence type="ECO:0000313" key="5">
    <source>
        <dbReference type="EMBL" id="PPK83503.1"/>
    </source>
</evidence>
<comment type="caution">
    <text evidence="5">The sequence shown here is derived from an EMBL/GenBank/DDBJ whole genome shotgun (WGS) entry which is preliminary data.</text>
</comment>
<protein>
    <submittedName>
        <fullName evidence="5">Monosaccharide ABC transporter substrate-binding protein (CUT2 family)</fullName>
    </submittedName>
</protein>
<accession>A0A2S6HZC4</accession>
<reference evidence="5 6" key="1">
    <citation type="submission" date="2018-02" db="EMBL/GenBank/DDBJ databases">
        <title>Genomic Encyclopedia of Archaeal and Bacterial Type Strains, Phase II (KMG-II): from individual species to whole genera.</title>
        <authorList>
            <person name="Goeker M."/>
        </authorList>
    </citation>
    <scope>NUCLEOTIDE SEQUENCE [LARGE SCALE GENOMIC DNA]</scope>
    <source>
        <strain evidence="5 6">DSM 3808</strain>
    </source>
</reference>
<keyword evidence="3" id="KW-0732">Signal</keyword>
<gene>
    <name evidence="5" type="ORF">BXY41_101567</name>
</gene>
<organism evidence="5 6">
    <name type="scientific">Lacrimispora xylanisolvens</name>
    <dbReference type="NCBI Taxonomy" id="384636"/>
    <lineage>
        <taxon>Bacteria</taxon>
        <taxon>Bacillati</taxon>
        <taxon>Bacillota</taxon>
        <taxon>Clostridia</taxon>
        <taxon>Lachnospirales</taxon>
        <taxon>Lachnospiraceae</taxon>
        <taxon>Lacrimispora</taxon>
    </lineage>
</organism>
<dbReference type="InterPro" id="IPR025997">
    <property type="entry name" value="SBP_2_dom"/>
</dbReference>
<dbReference type="PANTHER" id="PTHR46847:SF1">
    <property type="entry name" value="D-ALLOSE-BINDING PERIPLASMIC PROTEIN-RELATED"/>
    <property type="match status" value="1"/>
</dbReference>
<name>A0A2S6HZC4_9FIRM</name>
<feature type="domain" description="Periplasmic binding protein" evidence="4">
    <location>
        <begin position="53"/>
        <end position="313"/>
    </location>
</feature>
<evidence type="ECO:0000256" key="3">
    <source>
        <dbReference type="ARBA" id="ARBA00022729"/>
    </source>
</evidence>
<dbReference type="EMBL" id="PTJA01000001">
    <property type="protein sequence ID" value="PPK83503.1"/>
    <property type="molecule type" value="Genomic_DNA"/>
</dbReference>
<dbReference type="RefSeq" id="WP_104434339.1">
    <property type="nucleotide sequence ID" value="NZ_PTJA01000001.1"/>
</dbReference>
<dbReference type="AlphaFoldDB" id="A0A2S6HZC4"/>
<comment type="subcellular location">
    <subcellularLocation>
        <location evidence="1">Cell envelope</location>
    </subcellularLocation>
</comment>
<sequence>MQNGKKGLLFLMLAGLSGIVFLTLLTSSFYGYVLKKIGVEHAENTVTYRYHYVMIIDNLDSQFWNDVYQSVKEEAAQYDAYVELKGKNQSSEYSTLDFMDMSIAAKVDGILLEFTGEQMLEERINEAARKGIPVVTILNDAPNTERKSYVGINSYQLGQEYGNQILKILPNHDGITRVMMLLHDNSIDSNQAQIFNQINNRMVTTKENADRIKVEEIRIPSGRAFESEEIVRNLFQNAQGPPDVIVCMDEVDTEAVYQAVIDYNRVGKTQVIGYYKSKAALEAVEKGTMAMTLCIDTSQMGKYSVQALTESIKDGRTNSFYSVDLQFVTEEQVPEYKRQERKAHEK</sequence>
<proteinExistence type="inferred from homology"/>
<dbReference type="OrthoDB" id="9800520at2"/>
<keyword evidence="6" id="KW-1185">Reference proteome</keyword>
<dbReference type="Proteomes" id="UP000237749">
    <property type="component" value="Unassembled WGS sequence"/>
</dbReference>
<dbReference type="InterPro" id="IPR028082">
    <property type="entry name" value="Peripla_BP_I"/>
</dbReference>
<dbReference type="GO" id="GO:0030313">
    <property type="term" value="C:cell envelope"/>
    <property type="evidence" value="ECO:0007669"/>
    <property type="project" value="UniProtKB-SubCell"/>
</dbReference>
<dbReference type="PANTHER" id="PTHR46847">
    <property type="entry name" value="D-ALLOSE-BINDING PERIPLASMIC PROTEIN-RELATED"/>
    <property type="match status" value="1"/>
</dbReference>
<dbReference type="Gene3D" id="3.40.50.2300">
    <property type="match status" value="2"/>
</dbReference>
<evidence type="ECO:0000256" key="2">
    <source>
        <dbReference type="ARBA" id="ARBA00007639"/>
    </source>
</evidence>
<evidence type="ECO:0000256" key="1">
    <source>
        <dbReference type="ARBA" id="ARBA00004196"/>
    </source>
</evidence>
<comment type="similarity">
    <text evidence="2">Belongs to the bacterial solute-binding protein 2 family.</text>
</comment>
<dbReference type="SUPFAM" id="SSF53822">
    <property type="entry name" value="Periplasmic binding protein-like I"/>
    <property type="match status" value="1"/>
</dbReference>